<dbReference type="PANTHER" id="PTHR23090">
    <property type="entry name" value="NH 3 /GLUTAMINE-DEPENDENT NAD + SYNTHETASE"/>
    <property type="match status" value="1"/>
</dbReference>
<evidence type="ECO:0000259" key="5">
    <source>
        <dbReference type="PROSITE" id="PS50263"/>
    </source>
</evidence>
<dbReference type="GO" id="GO:0005524">
    <property type="term" value="F:ATP binding"/>
    <property type="evidence" value="ECO:0007669"/>
    <property type="project" value="UniProtKB-UniRule"/>
</dbReference>
<dbReference type="PIRSF" id="PIRSF006630">
    <property type="entry name" value="NADS_GAT"/>
    <property type="match status" value="1"/>
</dbReference>
<name>A0A087B9U3_9BIFI</name>
<reference evidence="6 7" key="1">
    <citation type="submission" date="2014-03" db="EMBL/GenBank/DDBJ databases">
        <title>Genomics of Bifidobacteria.</title>
        <authorList>
            <person name="Ventura M."/>
            <person name="Milani C."/>
            <person name="Lugli G.A."/>
        </authorList>
    </citation>
    <scope>NUCLEOTIDE SEQUENCE [LARGE SCALE GENOMIC DNA]</scope>
    <source>
        <strain evidence="6 7">LMG 11591</strain>
    </source>
</reference>
<comment type="pathway">
    <text evidence="1 4">Cofactor biosynthesis; NAD(+) biosynthesis; NAD(+) from deamido-NAD(+) (L-Gln route): step 1/1.</text>
</comment>
<comment type="catalytic activity">
    <reaction evidence="4">
        <text>deamido-NAD(+) + L-glutamine + ATP + H2O = L-glutamate + AMP + diphosphate + NAD(+) + H(+)</text>
        <dbReference type="Rhea" id="RHEA:24384"/>
        <dbReference type="ChEBI" id="CHEBI:15377"/>
        <dbReference type="ChEBI" id="CHEBI:15378"/>
        <dbReference type="ChEBI" id="CHEBI:29985"/>
        <dbReference type="ChEBI" id="CHEBI:30616"/>
        <dbReference type="ChEBI" id="CHEBI:33019"/>
        <dbReference type="ChEBI" id="CHEBI:57540"/>
        <dbReference type="ChEBI" id="CHEBI:58359"/>
        <dbReference type="ChEBI" id="CHEBI:58437"/>
        <dbReference type="ChEBI" id="CHEBI:456215"/>
        <dbReference type="EC" id="6.3.5.1"/>
    </reaction>
</comment>
<dbReference type="Gene3D" id="1.10.10.1140">
    <property type="entry name" value="Glutamine-dependent NAD+ synthetase, C-terminal domain"/>
    <property type="match status" value="1"/>
</dbReference>
<dbReference type="STRING" id="1692.BMAGN_1593"/>
<dbReference type="GO" id="GO:0009435">
    <property type="term" value="P:NAD+ biosynthetic process"/>
    <property type="evidence" value="ECO:0007669"/>
    <property type="project" value="UniProtKB-UniRule"/>
</dbReference>
<dbReference type="GO" id="GO:0003952">
    <property type="term" value="F:NAD+ synthase (glutamine-hydrolyzing) activity"/>
    <property type="evidence" value="ECO:0007669"/>
    <property type="project" value="UniProtKB-UniRule"/>
</dbReference>
<feature type="domain" description="CN hydrolase" evidence="5">
    <location>
        <begin position="6"/>
        <end position="269"/>
    </location>
</feature>
<dbReference type="AlphaFoldDB" id="A0A087B9U3"/>
<protein>
    <recommendedName>
        <fullName evidence="4">Glutamine-dependent NAD(+) synthetase</fullName>
        <ecNumber evidence="4">6.3.5.1</ecNumber>
    </recommendedName>
    <alternativeName>
        <fullName evidence="4">NAD(+) synthase [glutamine-hydrolyzing]</fullName>
    </alternativeName>
</protein>
<dbReference type="Gene3D" id="3.60.110.10">
    <property type="entry name" value="Carbon-nitrogen hydrolase"/>
    <property type="match status" value="1"/>
</dbReference>
<evidence type="ECO:0000313" key="6">
    <source>
        <dbReference type="EMBL" id="KFI67793.1"/>
    </source>
</evidence>
<evidence type="ECO:0000313" key="7">
    <source>
        <dbReference type="Proteomes" id="UP000029052"/>
    </source>
</evidence>
<organism evidence="6 7">
    <name type="scientific">Bifidobacterium magnum</name>
    <dbReference type="NCBI Taxonomy" id="1692"/>
    <lineage>
        <taxon>Bacteria</taxon>
        <taxon>Bacillati</taxon>
        <taxon>Actinomycetota</taxon>
        <taxon>Actinomycetes</taxon>
        <taxon>Bifidobacteriales</taxon>
        <taxon>Bifidobacteriaceae</taxon>
        <taxon>Bifidobacterium</taxon>
    </lineage>
</organism>
<keyword evidence="4" id="KW-0520">NAD</keyword>
<keyword evidence="4" id="KW-0067">ATP-binding</keyword>
<dbReference type="Proteomes" id="UP000029052">
    <property type="component" value="Unassembled WGS sequence"/>
</dbReference>
<keyword evidence="4" id="KW-0547">Nucleotide-binding</keyword>
<dbReference type="SUPFAM" id="SSF56317">
    <property type="entry name" value="Carbon-nitrogen hydrolase"/>
    <property type="match status" value="1"/>
</dbReference>
<dbReference type="InterPro" id="IPR003694">
    <property type="entry name" value="NAD_synthase"/>
</dbReference>
<gene>
    <name evidence="6" type="ORF">BMAGN_1593</name>
</gene>
<keyword evidence="3 4" id="KW-0436">Ligase</keyword>
<dbReference type="UniPathway" id="UPA00253">
    <property type="reaction ID" value="UER00334"/>
</dbReference>
<dbReference type="GO" id="GO:0004359">
    <property type="term" value="F:glutaminase activity"/>
    <property type="evidence" value="ECO:0007669"/>
    <property type="project" value="InterPro"/>
</dbReference>
<keyword evidence="7" id="KW-1185">Reference proteome</keyword>
<dbReference type="EMBL" id="JGZB01000008">
    <property type="protein sequence ID" value="KFI67793.1"/>
    <property type="molecule type" value="Genomic_DNA"/>
</dbReference>
<comment type="caution">
    <text evidence="6">The sequence shown here is derived from an EMBL/GenBank/DDBJ whole genome shotgun (WGS) entry which is preliminary data.</text>
</comment>
<dbReference type="eggNOG" id="COG0171">
    <property type="taxonomic scope" value="Bacteria"/>
</dbReference>
<dbReference type="InterPro" id="IPR041856">
    <property type="entry name" value="NAD+_synth_C"/>
</dbReference>
<proteinExistence type="inferred from homology"/>
<evidence type="ECO:0000256" key="1">
    <source>
        <dbReference type="ARBA" id="ARBA00005188"/>
    </source>
</evidence>
<dbReference type="Pfam" id="PF00795">
    <property type="entry name" value="CN_hydrolase"/>
    <property type="match status" value="1"/>
</dbReference>
<evidence type="ECO:0000256" key="4">
    <source>
        <dbReference type="PIRNR" id="PIRNR006630"/>
    </source>
</evidence>
<dbReference type="PANTHER" id="PTHR23090:SF9">
    <property type="entry name" value="GLUTAMINE-DEPENDENT NAD(+) SYNTHETASE"/>
    <property type="match status" value="1"/>
</dbReference>
<sequence length="639" mass="69071">MNDGFVRVATASPLTTVADPDHNAVMCEEAIRKAAQQGAHVVALPEMVLTSYIANDLLYHTIVLEGAENALKTLVRDTADLNVLFSVGLPLCINGKTYNTLAICYRGRILGVVPKTFIPTYGVDFEGRWFEPGPAEVSNIVVAGQENVPFGSHQIFRNSLMPQMCLGFEICEDIWSPKPPSIDLALAGATILINGSASNASLDKDVYRRGLISGQSARLLACYMYCSSGTGDSTGDVTVGGQEIIAENGTILAQAEPFGSGFAIADVNVDGLWDSRRGMSSFHVAATAQDAGYVETLFSMEISEAPLIRPVSRTPFMPASADDREDSCALAFKMQAYGLLARINHQHARSLYVDAMHGSVQNAMLAMLVAAQAAKLAGSRGSSPLEVHVLVRSSDDAIKVDHEMVVRLAKSLGCEIDESADLSNRSVASANESLRDAYSSIYIDPCDLTELALGLAQPNHCAMPQYAVNSQMVRSLVPAILEYLARDGEADKNAGAAGNAGSTDAPDELTIPADAQSVLRSIPVQQDSVMIADNDSTDFGPAEVVDFFIDGLLRAQQRPRKLLRLAVQAFAGTYDEHELFGWMNDFYTRFFATQFMRYSLPDGPRIGSAGLDFHDGFMYPSHAQATLWRKELEEIREGL</sequence>
<dbReference type="GO" id="GO:0005737">
    <property type="term" value="C:cytoplasm"/>
    <property type="evidence" value="ECO:0007669"/>
    <property type="project" value="InterPro"/>
</dbReference>
<evidence type="ECO:0000256" key="3">
    <source>
        <dbReference type="ARBA" id="ARBA00022598"/>
    </source>
</evidence>
<evidence type="ECO:0000256" key="2">
    <source>
        <dbReference type="ARBA" id="ARBA00007145"/>
    </source>
</evidence>
<dbReference type="InterPro" id="IPR036526">
    <property type="entry name" value="C-N_Hydrolase_sf"/>
</dbReference>
<dbReference type="eggNOG" id="COG0388">
    <property type="taxonomic scope" value="Bacteria"/>
</dbReference>
<dbReference type="EC" id="6.3.5.1" evidence="4"/>
<comment type="similarity">
    <text evidence="2 4">In the C-terminal section; belongs to the NAD synthetase family.</text>
</comment>
<dbReference type="PROSITE" id="PS50263">
    <property type="entry name" value="CN_HYDROLASE"/>
    <property type="match status" value="1"/>
</dbReference>
<dbReference type="CDD" id="cd07570">
    <property type="entry name" value="GAT_Gln-NAD-synth"/>
    <property type="match status" value="1"/>
</dbReference>
<dbReference type="InterPro" id="IPR003010">
    <property type="entry name" value="C-N_Hydrolase"/>
</dbReference>
<accession>A0A087B9U3</accession>
<dbReference type="InterPro" id="IPR014445">
    <property type="entry name" value="Gln-dep_NAD_synthase"/>
</dbReference>